<dbReference type="InterPro" id="IPR005516">
    <property type="entry name" value="Remorin_C"/>
</dbReference>
<gene>
    <name evidence="4" type="primary">remorin</name>
    <name evidence="4" type="ORF">L195_g016801</name>
</gene>
<dbReference type="Pfam" id="PF03763">
    <property type="entry name" value="Remorin_C"/>
    <property type="match status" value="1"/>
</dbReference>
<evidence type="ECO:0000313" key="4">
    <source>
        <dbReference type="EMBL" id="PNX93646.1"/>
    </source>
</evidence>
<evidence type="ECO:0000259" key="3">
    <source>
        <dbReference type="Pfam" id="PF03763"/>
    </source>
</evidence>
<proteinExistence type="inferred from homology"/>
<feature type="coiled-coil region" evidence="2">
    <location>
        <begin position="22"/>
        <end position="64"/>
    </location>
</feature>
<dbReference type="PANTHER" id="PTHR31775:SF5">
    <property type="entry name" value="REMORIN 1.4"/>
    <property type="match status" value="1"/>
</dbReference>
<reference evidence="4 5" key="2">
    <citation type="journal article" date="2017" name="Front. Plant Sci.">
        <title>Gene Classification and Mining of Molecular Markers Useful in Red Clover (Trifolium pratense) Breeding.</title>
        <authorList>
            <person name="Istvanek J."/>
            <person name="Dluhosova J."/>
            <person name="Dluhos P."/>
            <person name="Patkova L."/>
            <person name="Nedelnik J."/>
            <person name="Repkova J."/>
        </authorList>
    </citation>
    <scope>NUCLEOTIDE SEQUENCE [LARGE SCALE GENOMIC DNA]</scope>
    <source>
        <strain evidence="5">cv. Tatra</strain>
        <tissue evidence="4">Young leaves</tissue>
    </source>
</reference>
<accession>A0A2K3MSB3</accession>
<reference evidence="4 5" key="1">
    <citation type="journal article" date="2014" name="Am. J. Bot.">
        <title>Genome assembly and annotation for red clover (Trifolium pratense; Fabaceae).</title>
        <authorList>
            <person name="Istvanek J."/>
            <person name="Jaros M."/>
            <person name="Krenek A."/>
            <person name="Repkova J."/>
        </authorList>
    </citation>
    <scope>NUCLEOTIDE SEQUENCE [LARGE SCALE GENOMIC DNA]</scope>
    <source>
        <strain evidence="5">cv. Tatra</strain>
        <tissue evidence="4">Young leaves</tissue>
    </source>
</reference>
<name>A0A2K3MSB3_TRIPR</name>
<protein>
    <submittedName>
        <fullName evidence="4">Remorin</fullName>
    </submittedName>
</protein>
<organism evidence="4 5">
    <name type="scientific">Trifolium pratense</name>
    <name type="common">Red clover</name>
    <dbReference type="NCBI Taxonomy" id="57577"/>
    <lineage>
        <taxon>Eukaryota</taxon>
        <taxon>Viridiplantae</taxon>
        <taxon>Streptophyta</taxon>
        <taxon>Embryophyta</taxon>
        <taxon>Tracheophyta</taxon>
        <taxon>Spermatophyta</taxon>
        <taxon>Magnoliopsida</taxon>
        <taxon>eudicotyledons</taxon>
        <taxon>Gunneridae</taxon>
        <taxon>Pentapetalae</taxon>
        <taxon>rosids</taxon>
        <taxon>fabids</taxon>
        <taxon>Fabales</taxon>
        <taxon>Fabaceae</taxon>
        <taxon>Papilionoideae</taxon>
        <taxon>50 kb inversion clade</taxon>
        <taxon>NPAAA clade</taxon>
        <taxon>Hologalegina</taxon>
        <taxon>IRL clade</taxon>
        <taxon>Trifolieae</taxon>
        <taxon>Trifolium</taxon>
    </lineage>
</organism>
<dbReference type="PANTHER" id="PTHR31775">
    <property type="entry name" value="OS02G0117200 PROTEIN"/>
    <property type="match status" value="1"/>
</dbReference>
<sequence>MNLMSRAQRKLSTITAWENSKKAATEAELRKLEEQLEKKKGEYAEKMKNKIAALHKQAEEKKAIIEAKKGEDLLKAEETAAKYRATGTAPKKLFGCF</sequence>
<feature type="domain" description="Remorin C-terminal" evidence="3">
    <location>
        <begin position="3"/>
        <end position="92"/>
    </location>
</feature>
<keyword evidence="2" id="KW-0175">Coiled coil</keyword>
<evidence type="ECO:0000256" key="1">
    <source>
        <dbReference type="ARBA" id="ARBA00005711"/>
    </source>
</evidence>
<evidence type="ECO:0000313" key="5">
    <source>
        <dbReference type="Proteomes" id="UP000236291"/>
    </source>
</evidence>
<dbReference type="Proteomes" id="UP000236291">
    <property type="component" value="Unassembled WGS sequence"/>
</dbReference>
<evidence type="ECO:0000256" key="2">
    <source>
        <dbReference type="SAM" id="Coils"/>
    </source>
</evidence>
<dbReference type="EMBL" id="ASHM01011699">
    <property type="protein sequence ID" value="PNX93646.1"/>
    <property type="molecule type" value="Genomic_DNA"/>
</dbReference>
<comment type="similarity">
    <text evidence="1">Belongs to the remorin family.</text>
</comment>
<dbReference type="AlphaFoldDB" id="A0A2K3MSB3"/>
<dbReference type="STRING" id="57577.A0A2K3MSB3"/>
<comment type="caution">
    <text evidence="4">The sequence shown here is derived from an EMBL/GenBank/DDBJ whole genome shotgun (WGS) entry which is preliminary data.</text>
</comment>